<dbReference type="InterPro" id="IPR013078">
    <property type="entry name" value="His_Pase_superF_clade-1"/>
</dbReference>
<dbReference type="GO" id="GO:0016791">
    <property type="term" value="F:phosphatase activity"/>
    <property type="evidence" value="ECO:0007669"/>
    <property type="project" value="TreeGrafter"/>
</dbReference>
<dbReference type="AlphaFoldDB" id="A0A437QNW7"/>
<dbReference type="PANTHER" id="PTHR48100:SF1">
    <property type="entry name" value="HISTIDINE PHOSPHATASE FAMILY PROTEIN-RELATED"/>
    <property type="match status" value="1"/>
</dbReference>
<evidence type="ECO:0000313" key="1">
    <source>
        <dbReference type="EMBL" id="RVU36231.1"/>
    </source>
</evidence>
<dbReference type="Gene3D" id="3.40.50.1240">
    <property type="entry name" value="Phosphoglycerate mutase-like"/>
    <property type="match status" value="1"/>
</dbReference>
<dbReference type="Proteomes" id="UP000287447">
    <property type="component" value="Unassembled WGS sequence"/>
</dbReference>
<dbReference type="SMART" id="SM00855">
    <property type="entry name" value="PGAM"/>
    <property type="match status" value="1"/>
</dbReference>
<gene>
    <name evidence="1" type="ORF">EOI86_13505</name>
</gene>
<dbReference type="CDD" id="cd07067">
    <property type="entry name" value="HP_PGM_like"/>
    <property type="match status" value="1"/>
</dbReference>
<reference evidence="2" key="1">
    <citation type="submission" date="2019-01" db="EMBL/GenBank/DDBJ databases">
        <title>Gri0909 isolated from a small marine red alga.</title>
        <authorList>
            <person name="Kim J."/>
            <person name="Jeong S.E."/>
            <person name="Jeon C.O."/>
        </authorList>
    </citation>
    <scope>NUCLEOTIDE SEQUENCE [LARGE SCALE GENOMIC DNA]</scope>
    <source>
        <strain evidence="2">Gri0909</strain>
    </source>
</reference>
<dbReference type="InterPro" id="IPR029033">
    <property type="entry name" value="His_PPase_superfam"/>
</dbReference>
<dbReference type="PANTHER" id="PTHR48100">
    <property type="entry name" value="BROAD-SPECIFICITY PHOSPHATASE YOR283W-RELATED"/>
    <property type="match status" value="1"/>
</dbReference>
<dbReference type="Pfam" id="PF00300">
    <property type="entry name" value="His_Phos_1"/>
    <property type="match status" value="1"/>
</dbReference>
<evidence type="ECO:0000313" key="2">
    <source>
        <dbReference type="Proteomes" id="UP000287447"/>
    </source>
</evidence>
<dbReference type="GO" id="GO:0005737">
    <property type="term" value="C:cytoplasm"/>
    <property type="evidence" value="ECO:0007669"/>
    <property type="project" value="TreeGrafter"/>
</dbReference>
<protein>
    <submittedName>
        <fullName evidence="1">Histidine phosphatase family protein</fullName>
    </submittedName>
</protein>
<dbReference type="OrthoDB" id="9781415at2"/>
<sequence length="189" mass="21466">MMMIRHGQSEFNVIYAKTRKDPGIRDPRLTDLGKEQARKASDHLRPLGLTRIIASPYWRTLETAEVIAEALDLPISTNPIVGEHCAFVSDLGSPVADLRERWPHVEFGDLADEWWPNFVEEHHHVDSRARAFRDWARAVEPRHDILVVSHWGFLRALTGHEMPNCGMLRFDPVSGHPGGGDIVAPRDAW</sequence>
<accession>A0A437QNW7</accession>
<proteinExistence type="predicted"/>
<keyword evidence="2" id="KW-1185">Reference proteome</keyword>
<dbReference type="InterPro" id="IPR050275">
    <property type="entry name" value="PGM_Phosphatase"/>
</dbReference>
<organism evidence="1 2">
    <name type="scientific">Hwanghaeella grinnelliae</name>
    <dbReference type="NCBI Taxonomy" id="2500179"/>
    <lineage>
        <taxon>Bacteria</taxon>
        <taxon>Pseudomonadati</taxon>
        <taxon>Pseudomonadota</taxon>
        <taxon>Alphaproteobacteria</taxon>
        <taxon>Rhodospirillales</taxon>
        <taxon>Rhodospirillaceae</taxon>
        <taxon>Hwanghaeella</taxon>
    </lineage>
</organism>
<dbReference type="EMBL" id="SADE01000002">
    <property type="protein sequence ID" value="RVU36231.1"/>
    <property type="molecule type" value="Genomic_DNA"/>
</dbReference>
<comment type="caution">
    <text evidence="1">The sequence shown here is derived from an EMBL/GenBank/DDBJ whole genome shotgun (WGS) entry which is preliminary data.</text>
</comment>
<dbReference type="RefSeq" id="WP_127765707.1">
    <property type="nucleotide sequence ID" value="NZ_SADE01000002.1"/>
</dbReference>
<dbReference type="SUPFAM" id="SSF53254">
    <property type="entry name" value="Phosphoglycerate mutase-like"/>
    <property type="match status" value="1"/>
</dbReference>
<name>A0A437QNW7_9PROT</name>